<organism evidence="9 10">
    <name type="scientific">Mesorhizobium zhangyense</name>
    <dbReference type="NCBI Taxonomy" id="1776730"/>
    <lineage>
        <taxon>Bacteria</taxon>
        <taxon>Pseudomonadati</taxon>
        <taxon>Pseudomonadota</taxon>
        <taxon>Alphaproteobacteria</taxon>
        <taxon>Hyphomicrobiales</taxon>
        <taxon>Phyllobacteriaceae</taxon>
        <taxon>Mesorhizobium</taxon>
    </lineage>
</organism>
<keyword evidence="5 7" id="KW-0862">Zinc</keyword>
<evidence type="ECO:0000256" key="6">
    <source>
        <dbReference type="ARBA" id="ARBA00023002"/>
    </source>
</evidence>
<gene>
    <name evidence="9" type="ORF">G6N74_21050</name>
</gene>
<evidence type="ECO:0000313" key="9">
    <source>
        <dbReference type="EMBL" id="NGN43562.1"/>
    </source>
</evidence>
<evidence type="ECO:0000256" key="1">
    <source>
        <dbReference type="ARBA" id="ARBA00001947"/>
    </source>
</evidence>
<comment type="cofactor">
    <cofactor evidence="1 7">
        <name>Zn(2+)</name>
        <dbReference type="ChEBI" id="CHEBI:29105"/>
    </cofactor>
</comment>
<dbReference type="EC" id="1.1.1.1" evidence="3"/>
<evidence type="ECO:0000256" key="5">
    <source>
        <dbReference type="ARBA" id="ARBA00022833"/>
    </source>
</evidence>
<dbReference type="AlphaFoldDB" id="A0A7C9R9J6"/>
<comment type="caution">
    <text evidence="9">The sequence shown here is derived from an EMBL/GenBank/DDBJ whole genome shotgun (WGS) entry which is preliminary data.</text>
</comment>
<name>A0A7C9R9J6_9HYPH</name>
<evidence type="ECO:0000259" key="8">
    <source>
        <dbReference type="SMART" id="SM00829"/>
    </source>
</evidence>
<comment type="similarity">
    <text evidence="2 7">Belongs to the zinc-containing alcohol dehydrogenase family.</text>
</comment>
<dbReference type="RefSeq" id="WP_165119983.1">
    <property type="nucleotide sequence ID" value="NZ_JAAKZG010000010.1"/>
</dbReference>
<dbReference type="InterPro" id="IPR013149">
    <property type="entry name" value="ADH-like_C"/>
</dbReference>
<dbReference type="Pfam" id="PF00107">
    <property type="entry name" value="ADH_zinc_N"/>
    <property type="match status" value="1"/>
</dbReference>
<dbReference type="SUPFAM" id="SSF50129">
    <property type="entry name" value="GroES-like"/>
    <property type="match status" value="1"/>
</dbReference>
<dbReference type="Pfam" id="PF08240">
    <property type="entry name" value="ADH_N"/>
    <property type="match status" value="1"/>
</dbReference>
<protein>
    <recommendedName>
        <fullName evidence="3">alcohol dehydrogenase</fullName>
        <ecNumber evidence="3">1.1.1.1</ecNumber>
    </recommendedName>
</protein>
<dbReference type="SMART" id="SM00829">
    <property type="entry name" value="PKS_ER"/>
    <property type="match status" value="1"/>
</dbReference>
<evidence type="ECO:0000256" key="3">
    <source>
        <dbReference type="ARBA" id="ARBA00013190"/>
    </source>
</evidence>
<keyword evidence="4 7" id="KW-0479">Metal-binding</keyword>
<evidence type="ECO:0000256" key="4">
    <source>
        <dbReference type="ARBA" id="ARBA00022723"/>
    </source>
</evidence>
<dbReference type="Proteomes" id="UP000481252">
    <property type="component" value="Unassembled WGS sequence"/>
</dbReference>
<dbReference type="InterPro" id="IPR036291">
    <property type="entry name" value="NAD(P)-bd_dom_sf"/>
</dbReference>
<dbReference type="InterPro" id="IPR011032">
    <property type="entry name" value="GroES-like_sf"/>
</dbReference>
<dbReference type="PROSITE" id="PS00059">
    <property type="entry name" value="ADH_ZINC"/>
    <property type="match status" value="1"/>
</dbReference>
<dbReference type="Gene3D" id="3.90.180.10">
    <property type="entry name" value="Medium-chain alcohol dehydrogenases, catalytic domain"/>
    <property type="match status" value="1"/>
</dbReference>
<sequence length="342" mass="35883">MKAVLLKEFGGPEVLTCTEVAKPTAKPNEVIVQVAFCGVCHLDLILRQDIRSRLTLPRVLGHELAGKVVEVGEAVTGFATGDRVASSNFQACGKCHYCLIGRASLCRQSGGDIGQTRDGGYAEFVALPAENLVRIPKQLPLEHAALAACVYGPPYKALLRSCRLKAGESVIVTGASGGLGIAALQIAEKVGARSIAITSNALKVDSLKSVGAADVIVSEDGNFGQQVRDLTDGRGADVAIELVGSPTFGGTLRGLAPGGRCAVVGELHGKPIEINLGLLVLKEWEFHGVQSASTPELAEVLAFMVDAGIEPQIDKVLGLEQIAEAHRSLSNRQTTGRLLLRP</sequence>
<dbReference type="GO" id="GO:0005737">
    <property type="term" value="C:cytoplasm"/>
    <property type="evidence" value="ECO:0007669"/>
    <property type="project" value="TreeGrafter"/>
</dbReference>
<dbReference type="GO" id="GO:0008270">
    <property type="term" value="F:zinc ion binding"/>
    <property type="evidence" value="ECO:0007669"/>
    <property type="project" value="InterPro"/>
</dbReference>
<accession>A0A7C9R9J6</accession>
<dbReference type="InterPro" id="IPR020843">
    <property type="entry name" value="ER"/>
</dbReference>
<evidence type="ECO:0000313" key="10">
    <source>
        <dbReference type="Proteomes" id="UP000481252"/>
    </source>
</evidence>
<proteinExistence type="inferred from homology"/>
<keyword evidence="6" id="KW-0560">Oxidoreductase</keyword>
<dbReference type="GO" id="GO:0004022">
    <property type="term" value="F:alcohol dehydrogenase (NAD+) activity"/>
    <property type="evidence" value="ECO:0007669"/>
    <property type="project" value="UniProtKB-EC"/>
</dbReference>
<dbReference type="InterPro" id="IPR013154">
    <property type="entry name" value="ADH-like_N"/>
</dbReference>
<feature type="domain" description="Enoyl reductase (ER)" evidence="8">
    <location>
        <begin position="10"/>
        <end position="340"/>
    </location>
</feature>
<evidence type="ECO:0000256" key="7">
    <source>
        <dbReference type="RuleBase" id="RU361277"/>
    </source>
</evidence>
<dbReference type="EMBL" id="JAAKZG010000010">
    <property type="protein sequence ID" value="NGN43562.1"/>
    <property type="molecule type" value="Genomic_DNA"/>
</dbReference>
<reference evidence="9 10" key="1">
    <citation type="submission" date="2020-02" db="EMBL/GenBank/DDBJ databases">
        <title>Genome sequence of the type strain CGMCC 1.15528 of Mesorhizobium zhangyense.</title>
        <authorList>
            <person name="Gao J."/>
            <person name="Sun J."/>
        </authorList>
    </citation>
    <scope>NUCLEOTIDE SEQUENCE [LARGE SCALE GENOMIC DNA]</scope>
    <source>
        <strain evidence="9 10">CGMCC 1.15528</strain>
    </source>
</reference>
<dbReference type="PANTHER" id="PTHR42940">
    <property type="entry name" value="ALCOHOL DEHYDROGENASE 1-RELATED"/>
    <property type="match status" value="1"/>
</dbReference>
<dbReference type="PANTHER" id="PTHR42940:SF8">
    <property type="entry name" value="VACUOLAR PROTEIN SORTING-ASSOCIATED PROTEIN 11"/>
    <property type="match status" value="1"/>
</dbReference>
<evidence type="ECO:0000256" key="2">
    <source>
        <dbReference type="ARBA" id="ARBA00008072"/>
    </source>
</evidence>
<keyword evidence="10" id="KW-1185">Reference proteome</keyword>
<dbReference type="SUPFAM" id="SSF51735">
    <property type="entry name" value="NAD(P)-binding Rossmann-fold domains"/>
    <property type="match status" value="1"/>
</dbReference>
<dbReference type="InterPro" id="IPR002328">
    <property type="entry name" value="ADH_Zn_CS"/>
</dbReference>